<feature type="transmembrane region" description="Helical" evidence="1">
    <location>
        <begin position="41"/>
        <end position="59"/>
    </location>
</feature>
<keyword evidence="1" id="KW-1133">Transmembrane helix</keyword>
<evidence type="ECO:0000256" key="1">
    <source>
        <dbReference type="SAM" id="Phobius"/>
    </source>
</evidence>
<evidence type="ECO:0000313" key="2">
    <source>
        <dbReference type="EMBL" id="GAA0153317.1"/>
    </source>
</evidence>
<name>A0AAV3PQW1_LITER</name>
<dbReference type="AlphaFoldDB" id="A0AAV3PQW1"/>
<protein>
    <submittedName>
        <fullName evidence="2">Uncharacterized protein</fullName>
    </submittedName>
</protein>
<sequence>MDAKSQGYFHCISEDEKLNEAISEAALELGQLDTLLRTDSTLFEGDVLAFFVIIFYPFYQPISMFPFL</sequence>
<accession>A0AAV3PQW1</accession>
<proteinExistence type="predicted"/>
<dbReference type="EMBL" id="BAABME010033569">
    <property type="protein sequence ID" value="GAA0153317.1"/>
    <property type="molecule type" value="Genomic_DNA"/>
</dbReference>
<keyword evidence="1" id="KW-0812">Transmembrane</keyword>
<comment type="caution">
    <text evidence="2">The sequence shown here is derived from an EMBL/GenBank/DDBJ whole genome shotgun (WGS) entry which is preliminary data.</text>
</comment>
<keyword evidence="1" id="KW-0472">Membrane</keyword>
<keyword evidence="3" id="KW-1185">Reference proteome</keyword>
<gene>
    <name evidence="2" type="ORF">LIER_43222</name>
</gene>
<evidence type="ECO:0000313" key="3">
    <source>
        <dbReference type="Proteomes" id="UP001454036"/>
    </source>
</evidence>
<organism evidence="2 3">
    <name type="scientific">Lithospermum erythrorhizon</name>
    <name type="common">Purple gromwell</name>
    <name type="synonym">Lithospermum officinale var. erythrorhizon</name>
    <dbReference type="NCBI Taxonomy" id="34254"/>
    <lineage>
        <taxon>Eukaryota</taxon>
        <taxon>Viridiplantae</taxon>
        <taxon>Streptophyta</taxon>
        <taxon>Embryophyta</taxon>
        <taxon>Tracheophyta</taxon>
        <taxon>Spermatophyta</taxon>
        <taxon>Magnoliopsida</taxon>
        <taxon>eudicotyledons</taxon>
        <taxon>Gunneridae</taxon>
        <taxon>Pentapetalae</taxon>
        <taxon>asterids</taxon>
        <taxon>lamiids</taxon>
        <taxon>Boraginales</taxon>
        <taxon>Boraginaceae</taxon>
        <taxon>Boraginoideae</taxon>
        <taxon>Lithospermeae</taxon>
        <taxon>Lithospermum</taxon>
    </lineage>
</organism>
<dbReference type="Proteomes" id="UP001454036">
    <property type="component" value="Unassembled WGS sequence"/>
</dbReference>
<reference evidence="2 3" key="1">
    <citation type="submission" date="2024-01" db="EMBL/GenBank/DDBJ databases">
        <title>The complete chloroplast genome sequence of Lithospermum erythrorhizon: insights into the phylogenetic relationship among Boraginaceae species and the maternal lineages of purple gromwells.</title>
        <authorList>
            <person name="Okada T."/>
            <person name="Watanabe K."/>
        </authorList>
    </citation>
    <scope>NUCLEOTIDE SEQUENCE [LARGE SCALE GENOMIC DNA]</scope>
</reference>